<keyword evidence="5 7" id="KW-0807">Transducer</keyword>
<dbReference type="PANTHER" id="PTHR32089:SF119">
    <property type="entry name" value="METHYL-ACCEPTING CHEMOTAXIS PROTEIN CTPL"/>
    <property type="match status" value="1"/>
</dbReference>
<evidence type="ECO:0000256" key="3">
    <source>
        <dbReference type="ARBA" id="ARBA00022989"/>
    </source>
</evidence>
<evidence type="ECO:0000256" key="4">
    <source>
        <dbReference type="ARBA" id="ARBA00023136"/>
    </source>
</evidence>
<feature type="transmembrane region" description="Helical" evidence="9">
    <location>
        <begin position="12"/>
        <end position="32"/>
    </location>
</feature>
<dbReference type="Pfam" id="PF00015">
    <property type="entry name" value="MCPsignal"/>
    <property type="match status" value="1"/>
</dbReference>
<dbReference type="Pfam" id="PF12729">
    <property type="entry name" value="4HB_MCP_1"/>
    <property type="match status" value="1"/>
</dbReference>
<sequence length="543" mass="58533">MQNLNFATRISLGFGLLLLLMIGLCSVGYWGVSSQAATVDRLIATDIALNLDINGVRHLAGNLRRYEKDSILNNGNTAKLEEYLKKWKESHVQAVAYLDSAHQLDIPPQTRSAIATLQQQMQRYGEGYQAFHTELAAGKFPDIAAAYQGSDAFRNHIRAMEGSLTELHKQTEAAAKQARAQVAQVRAATIERLLWLAGLALLIGIVIAWQVAVSIRRPLTEAQKAAERIARHNDLTTKLPDCGRNEVGSTLQAFRTMLDSMQQLILSARQDASLVAESANSLADIADQVSTASSRQSEAASATAAAIQELTSSLQVVSENTDAVRASAEQTDRNAAQGSQLANGATDEISRIAETLDHATTVIDSLNARSGEIDGIVRAIKEIADQTNLLALNAAIEAARAGESGRGFAVVADEVRKLAERTTLATTDISTKIEAVQRDTREAFRSMSETRTMIERGVEATREVAVALSAIRATSNNTASRLNEVSTALREQGIAADSIASNIERVAQMSEENHASVASATDVSRYLNQLAQTLAGQIQRFVV</sequence>
<evidence type="ECO:0000259" key="11">
    <source>
        <dbReference type="PROSITE" id="PS50885"/>
    </source>
</evidence>
<dbReference type="SUPFAM" id="SSF58104">
    <property type="entry name" value="Methyl-accepting chemotaxis protein (MCP) signaling domain"/>
    <property type="match status" value="1"/>
</dbReference>
<comment type="similarity">
    <text evidence="6">Belongs to the methyl-accepting chemotaxis (MCP) protein family.</text>
</comment>
<evidence type="ECO:0000256" key="6">
    <source>
        <dbReference type="ARBA" id="ARBA00029447"/>
    </source>
</evidence>
<dbReference type="Gene3D" id="6.10.340.10">
    <property type="match status" value="1"/>
</dbReference>
<evidence type="ECO:0000259" key="10">
    <source>
        <dbReference type="PROSITE" id="PS50111"/>
    </source>
</evidence>
<evidence type="ECO:0000256" key="9">
    <source>
        <dbReference type="SAM" id="Phobius"/>
    </source>
</evidence>
<dbReference type="PRINTS" id="PR00260">
    <property type="entry name" value="CHEMTRNSDUCR"/>
</dbReference>
<evidence type="ECO:0000256" key="5">
    <source>
        <dbReference type="ARBA" id="ARBA00023224"/>
    </source>
</evidence>
<comment type="subcellular location">
    <subcellularLocation>
        <location evidence="1">Membrane</location>
        <topology evidence="1">Multi-pass membrane protein</topology>
    </subcellularLocation>
</comment>
<dbReference type="SMART" id="SM00283">
    <property type="entry name" value="MA"/>
    <property type="match status" value="1"/>
</dbReference>
<dbReference type="InterPro" id="IPR024478">
    <property type="entry name" value="HlyB_4HB_MCP"/>
</dbReference>
<keyword evidence="3 9" id="KW-1133">Transmembrane helix</keyword>
<dbReference type="PROSITE" id="PS50111">
    <property type="entry name" value="CHEMOTAXIS_TRANSDUC_2"/>
    <property type="match status" value="1"/>
</dbReference>
<dbReference type="PROSITE" id="PS50885">
    <property type="entry name" value="HAMP"/>
    <property type="match status" value="1"/>
</dbReference>
<proteinExistence type="inferred from homology"/>
<dbReference type="Gene3D" id="1.10.287.950">
    <property type="entry name" value="Methyl-accepting chemotaxis protein"/>
    <property type="match status" value="1"/>
</dbReference>
<feature type="region of interest" description="Disordered" evidence="8">
    <location>
        <begin position="323"/>
        <end position="342"/>
    </location>
</feature>
<dbReference type="SMART" id="SM00304">
    <property type="entry name" value="HAMP"/>
    <property type="match status" value="2"/>
</dbReference>
<dbReference type="Proteomes" id="UP001595791">
    <property type="component" value="Unassembled WGS sequence"/>
</dbReference>
<dbReference type="InterPro" id="IPR003660">
    <property type="entry name" value="HAMP_dom"/>
</dbReference>
<evidence type="ECO:0000313" key="13">
    <source>
        <dbReference type="Proteomes" id="UP001595791"/>
    </source>
</evidence>
<protein>
    <submittedName>
        <fullName evidence="12">Methyl-accepting chemotaxis protein</fullName>
    </submittedName>
</protein>
<accession>A0ABV8MJ23</accession>
<reference evidence="13" key="1">
    <citation type="journal article" date="2019" name="Int. J. Syst. Evol. Microbiol.">
        <title>The Global Catalogue of Microorganisms (GCM) 10K type strain sequencing project: providing services to taxonomists for standard genome sequencing and annotation.</title>
        <authorList>
            <consortium name="The Broad Institute Genomics Platform"/>
            <consortium name="The Broad Institute Genome Sequencing Center for Infectious Disease"/>
            <person name="Wu L."/>
            <person name="Ma J."/>
        </authorList>
    </citation>
    <scope>NUCLEOTIDE SEQUENCE [LARGE SCALE GENOMIC DNA]</scope>
    <source>
        <strain evidence="13">LMG 29894</strain>
    </source>
</reference>
<evidence type="ECO:0000256" key="8">
    <source>
        <dbReference type="SAM" id="MobiDB-lite"/>
    </source>
</evidence>
<feature type="compositionally biased region" description="Polar residues" evidence="8">
    <location>
        <begin position="333"/>
        <end position="342"/>
    </location>
</feature>
<gene>
    <name evidence="12" type="ORF">ACFOW7_02135</name>
</gene>
<organism evidence="12 13">
    <name type="scientific">Chitinimonas lacunae</name>
    <dbReference type="NCBI Taxonomy" id="1963018"/>
    <lineage>
        <taxon>Bacteria</taxon>
        <taxon>Pseudomonadati</taxon>
        <taxon>Pseudomonadota</taxon>
        <taxon>Betaproteobacteria</taxon>
        <taxon>Neisseriales</taxon>
        <taxon>Chitinibacteraceae</taxon>
        <taxon>Chitinimonas</taxon>
    </lineage>
</organism>
<feature type="domain" description="Methyl-accepting transducer" evidence="10">
    <location>
        <begin position="271"/>
        <end position="507"/>
    </location>
</feature>
<dbReference type="CDD" id="cd11386">
    <property type="entry name" value="MCP_signal"/>
    <property type="match status" value="1"/>
</dbReference>
<dbReference type="EMBL" id="JBHSBU010000001">
    <property type="protein sequence ID" value="MFC4158149.1"/>
    <property type="molecule type" value="Genomic_DNA"/>
</dbReference>
<evidence type="ECO:0000256" key="7">
    <source>
        <dbReference type="PROSITE-ProRule" id="PRU00284"/>
    </source>
</evidence>
<dbReference type="Pfam" id="PF00672">
    <property type="entry name" value="HAMP"/>
    <property type="match status" value="1"/>
</dbReference>
<feature type="domain" description="HAMP" evidence="11">
    <location>
        <begin position="213"/>
        <end position="266"/>
    </location>
</feature>
<comment type="caution">
    <text evidence="12">The sequence shown here is derived from an EMBL/GenBank/DDBJ whole genome shotgun (WGS) entry which is preliminary data.</text>
</comment>
<keyword evidence="13" id="KW-1185">Reference proteome</keyword>
<dbReference type="InterPro" id="IPR004090">
    <property type="entry name" value="Chemotax_Me-accpt_rcpt"/>
</dbReference>
<dbReference type="PANTHER" id="PTHR32089">
    <property type="entry name" value="METHYL-ACCEPTING CHEMOTAXIS PROTEIN MCPB"/>
    <property type="match status" value="1"/>
</dbReference>
<dbReference type="InterPro" id="IPR004089">
    <property type="entry name" value="MCPsignal_dom"/>
</dbReference>
<evidence type="ECO:0000256" key="1">
    <source>
        <dbReference type="ARBA" id="ARBA00004141"/>
    </source>
</evidence>
<feature type="transmembrane region" description="Helical" evidence="9">
    <location>
        <begin position="193"/>
        <end position="212"/>
    </location>
</feature>
<keyword evidence="2 9" id="KW-0812">Transmembrane</keyword>
<name>A0ABV8MJ23_9NEIS</name>
<evidence type="ECO:0000313" key="12">
    <source>
        <dbReference type="EMBL" id="MFC4158149.1"/>
    </source>
</evidence>
<dbReference type="RefSeq" id="WP_378160519.1">
    <property type="nucleotide sequence ID" value="NZ_JBHSBU010000001.1"/>
</dbReference>
<evidence type="ECO:0000256" key="2">
    <source>
        <dbReference type="ARBA" id="ARBA00022692"/>
    </source>
</evidence>
<dbReference type="CDD" id="cd06225">
    <property type="entry name" value="HAMP"/>
    <property type="match status" value="1"/>
</dbReference>
<keyword evidence="4 9" id="KW-0472">Membrane</keyword>